<reference evidence="5" key="1">
    <citation type="submission" date="2016-06" db="EMBL/GenBank/DDBJ databases">
        <title>Draft Genome sequence of the fungus Inonotus baumii.</title>
        <authorList>
            <person name="Zhu H."/>
            <person name="Lin W."/>
        </authorList>
    </citation>
    <scope>NUCLEOTIDE SEQUENCE</scope>
    <source>
        <strain evidence="5">821</strain>
    </source>
</reference>
<dbReference type="GO" id="GO:0008270">
    <property type="term" value="F:zinc ion binding"/>
    <property type="evidence" value="ECO:0007669"/>
    <property type="project" value="InterPro"/>
</dbReference>
<dbReference type="InterPro" id="IPR007219">
    <property type="entry name" value="XnlR_reg_dom"/>
</dbReference>
<evidence type="ECO:0000256" key="3">
    <source>
        <dbReference type="SAM" id="MobiDB-lite"/>
    </source>
</evidence>
<comment type="subcellular location">
    <subcellularLocation>
        <location evidence="1">Nucleus</location>
    </subcellularLocation>
</comment>
<dbReference type="InterPro" id="IPR050613">
    <property type="entry name" value="Sec_Metabolite_Reg"/>
</dbReference>
<feature type="compositionally biased region" description="Low complexity" evidence="3">
    <location>
        <begin position="613"/>
        <end position="627"/>
    </location>
</feature>
<accession>A0A9Q5I525</accession>
<evidence type="ECO:0000313" key="5">
    <source>
        <dbReference type="EMBL" id="OCB91794.1"/>
    </source>
</evidence>
<proteinExistence type="predicted"/>
<dbReference type="PANTHER" id="PTHR31001:SF56">
    <property type="entry name" value="ZN(2)-C6 FUNGAL-TYPE DOMAIN-CONTAINING PROTEIN"/>
    <property type="match status" value="1"/>
</dbReference>
<dbReference type="GO" id="GO:0003677">
    <property type="term" value="F:DNA binding"/>
    <property type="evidence" value="ECO:0007669"/>
    <property type="project" value="InterPro"/>
</dbReference>
<dbReference type="Pfam" id="PF04082">
    <property type="entry name" value="Fungal_trans"/>
    <property type="match status" value="1"/>
</dbReference>
<evidence type="ECO:0000256" key="2">
    <source>
        <dbReference type="ARBA" id="ARBA00023242"/>
    </source>
</evidence>
<comment type="caution">
    <text evidence="5">The sequence shown here is derived from an EMBL/GenBank/DDBJ whole genome shotgun (WGS) entry which is preliminary data.</text>
</comment>
<gene>
    <name evidence="5" type="ORF">A7U60_g938</name>
</gene>
<sequence>MLATSLGKLTAGQGSRFVLANTDKLHEKLVEMSKRIRQLEDALQVMHAITSPTRHPLLSDDLLAIKSGIGVFSDKTGSLNDAEELANELSSELGTLSISERGEACFMGRGSSEALLAVMSEATTEQDTLMNDFLSPSALSRQILLMSDTFPFSIDCHPKAQILEMIEAQLPPYARATALAEAYLANIAWSLLLVDREQIFEELLPLVYRRSRNTHNVDVDESQYVHHLALLLCVFASGASGDLTLPVGNDEAELYNHLARAALGLKSVFAGLTMESVQAILMMAVYDFNSSRRYSLEPSWKMLYFGLSLALSIGLHRDPARWNMDPSLMYRRRRVFWEIFALDKWKSLESGRPAMFNLREVDCEFPEDREATLDEQGQQTPGYWHWKYGFVKELLAPIAEQLCQTKPSKYSEILDLDRKVREYPTHHTLQNRVGDFDEDVATDLRRYNSSVLREIALLFAHRSFFARALLENPTRPLGSPFVSSLLSAYASAMTVLQIIRVYFEKYPQILLRQWMIWAHGVTSSVIVGCVACRGPVSPVAASALKELVHSVEMFKAAQLHPVPRRALPFLLRLLEKARSANQPPPREAGSAHQELSILGGAPIFLNRASKRGSVSSNSTPPTSPISTGNYVGMQSGNVFHPNSSSVVEQTLQSRQTIPAYPQYSQSDSCRILHEQYRTTLLEENAIPLNPADGMWPTRDTSSSLESQATFGPGTSAGWNQNSRDLSSTSWLEELSSNIPVGFGQDSFNGSNAANLDFLLGGGVQSVAASVPRPEQGDDPIIAEAWHSLLIGS</sequence>
<evidence type="ECO:0000256" key="1">
    <source>
        <dbReference type="ARBA" id="ARBA00004123"/>
    </source>
</evidence>
<feature type="domain" description="Xylanolytic transcriptional activator regulatory" evidence="4">
    <location>
        <begin position="299"/>
        <end position="372"/>
    </location>
</feature>
<dbReference type="GO" id="GO:0006351">
    <property type="term" value="P:DNA-templated transcription"/>
    <property type="evidence" value="ECO:0007669"/>
    <property type="project" value="InterPro"/>
</dbReference>
<keyword evidence="6" id="KW-1185">Reference proteome</keyword>
<feature type="region of interest" description="Disordered" evidence="3">
    <location>
        <begin position="610"/>
        <end position="633"/>
    </location>
</feature>
<dbReference type="Proteomes" id="UP000757232">
    <property type="component" value="Unassembled WGS sequence"/>
</dbReference>
<dbReference type="EMBL" id="LNZH02000063">
    <property type="protein sequence ID" value="OCB91794.1"/>
    <property type="molecule type" value="Genomic_DNA"/>
</dbReference>
<evidence type="ECO:0000313" key="6">
    <source>
        <dbReference type="Proteomes" id="UP000757232"/>
    </source>
</evidence>
<name>A0A9Q5I525_SANBA</name>
<protein>
    <recommendedName>
        <fullName evidence="4">Xylanolytic transcriptional activator regulatory domain-containing protein</fullName>
    </recommendedName>
</protein>
<dbReference type="CDD" id="cd12148">
    <property type="entry name" value="fungal_TF_MHR"/>
    <property type="match status" value="1"/>
</dbReference>
<evidence type="ECO:0000259" key="4">
    <source>
        <dbReference type="SMART" id="SM00906"/>
    </source>
</evidence>
<dbReference type="PANTHER" id="PTHR31001">
    <property type="entry name" value="UNCHARACTERIZED TRANSCRIPTIONAL REGULATORY PROTEIN"/>
    <property type="match status" value="1"/>
</dbReference>
<dbReference type="SMART" id="SM00906">
    <property type="entry name" value="Fungal_trans"/>
    <property type="match status" value="1"/>
</dbReference>
<dbReference type="OrthoDB" id="424974at2759"/>
<organism evidence="5 6">
    <name type="scientific">Sanghuangporus baumii</name>
    <name type="common">Phellinus baumii</name>
    <dbReference type="NCBI Taxonomy" id="108892"/>
    <lineage>
        <taxon>Eukaryota</taxon>
        <taxon>Fungi</taxon>
        <taxon>Dikarya</taxon>
        <taxon>Basidiomycota</taxon>
        <taxon>Agaricomycotina</taxon>
        <taxon>Agaricomycetes</taxon>
        <taxon>Hymenochaetales</taxon>
        <taxon>Hymenochaetaceae</taxon>
        <taxon>Sanghuangporus</taxon>
    </lineage>
</organism>
<keyword evidence="2" id="KW-0539">Nucleus</keyword>
<dbReference type="GO" id="GO:0005634">
    <property type="term" value="C:nucleus"/>
    <property type="evidence" value="ECO:0007669"/>
    <property type="project" value="UniProtKB-SubCell"/>
</dbReference>
<dbReference type="AlphaFoldDB" id="A0A9Q5I525"/>